<dbReference type="EC" id="3.6.1.27" evidence="9"/>
<comment type="caution">
    <text evidence="9">The sequence shown here is derived from an EMBL/GenBank/DDBJ whole genome shotgun (WGS) entry which is preliminary data.</text>
</comment>
<keyword evidence="4 9" id="KW-0378">Hydrolase</keyword>
<evidence type="ECO:0000256" key="6">
    <source>
        <dbReference type="ARBA" id="ARBA00023136"/>
    </source>
</evidence>
<feature type="transmembrane region" description="Helical" evidence="7">
    <location>
        <begin position="161"/>
        <end position="179"/>
    </location>
</feature>
<reference evidence="9 10" key="1">
    <citation type="submission" date="2015-12" db="EMBL/GenBank/DDBJ databases">
        <title>Draft genome of Thermovenabulum gondwanense isolated from a red thermophilic microbial mat colonisisng an outflow channel of a bore well.</title>
        <authorList>
            <person name="Patel B.K."/>
        </authorList>
    </citation>
    <scope>NUCLEOTIDE SEQUENCE [LARGE SCALE GENOMIC DNA]</scope>
    <source>
        <strain evidence="9 10">R270</strain>
    </source>
</reference>
<gene>
    <name evidence="9" type="primary">bcrC</name>
    <name evidence="9" type="ORF">ATZ99_02600</name>
</gene>
<dbReference type="InterPro" id="IPR001011">
    <property type="entry name" value="Acid_Pase_classA_bac"/>
</dbReference>
<evidence type="ECO:0000256" key="4">
    <source>
        <dbReference type="ARBA" id="ARBA00022801"/>
    </source>
</evidence>
<sequence length="184" mass="20685">MKGNIKKFLNLIHHGDKNLFFLFNHKIRCKYLDIIMPKITHLGGATFSLFVCLFFYLFGKVEAKSAALEAFITLTGSQGVVQFFKKTIYRKRPYLDLPNVNTFWKKLLKDYSFPSGHTAAGFSIAAIFAFYFPAYSYLIYSLAALVGVSRIYTGMHYPSDVLSGALVGTLFAFITHALTGTNGF</sequence>
<feature type="transmembrane region" description="Helical" evidence="7">
    <location>
        <begin position="39"/>
        <end position="59"/>
    </location>
</feature>
<comment type="subcellular location">
    <subcellularLocation>
        <location evidence="1">Cell membrane</location>
        <topology evidence="1">Multi-pass membrane protein</topology>
    </subcellularLocation>
</comment>
<dbReference type="STRING" id="520767.ATZ99_02600"/>
<dbReference type="SMART" id="SM00014">
    <property type="entry name" value="acidPPc"/>
    <property type="match status" value="1"/>
</dbReference>
<keyword evidence="10" id="KW-1185">Reference proteome</keyword>
<dbReference type="PRINTS" id="PR00483">
    <property type="entry name" value="BACPHPHTASE"/>
</dbReference>
<evidence type="ECO:0000313" key="10">
    <source>
        <dbReference type="Proteomes" id="UP000075737"/>
    </source>
</evidence>
<dbReference type="EMBL" id="LOHZ01000015">
    <property type="protein sequence ID" value="KYO68741.1"/>
    <property type="molecule type" value="Genomic_DNA"/>
</dbReference>
<dbReference type="GO" id="GO:0005886">
    <property type="term" value="C:plasma membrane"/>
    <property type="evidence" value="ECO:0007669"/>
    <property type="project" value="UniProtKB-SubCell"/>
</dbReference>
<dbReference type="SUPFAM" id="SSF48317">
    <property type="entry name" value="Acid phosphatase/Vanadium-dependent haloperoxidase"/>
    <property type="match status" value="1"/>
</dbReference>
<dbReference type="Gene3D" id="1.20.144.10">
    <property type="entry name" value="Phosphatidic acid phosphatase type 2/haloperoxidase"/>
    <property type="match status" value="1"/>
</dbReference>
<name>A0A162N3E5_9FIRM</name>
<feature type="transmembrane region" description="Helical" evidence="7">
    <location>
        <begin position="111"/>
        <end position="131"/>
    </location>
</feature>
<dbReference type="InterPro" id="IPR000326">
    <property type="entry name" value="PAP2/HPO"/>
</dbReference>
<evidence type="ECO:0000256" key="7">
    <source>
        <dbReference type="SAM" id="Phobius"/>
    </source>
</evidence>
<evidence type="ECO:0000256" key="3">
    <source>
        <dbReference type="ARBA" id="ARBA00022692"/>
    </source>
</evidence>
<dbReference type="GO" id="GO:0003993">
    <property type="term" value="F:acid phosphatase activity"/>
    <property type="evidence" value="ECO:0007669"/>
    <property type="project" value="InterPro"/>
</dbReference>
<protein>
    <submittedName>
        <fullName evidence="9">Undecaprenyl-diphosphatase BcrC</fullName>
        <ecNumber evidence="9">3.6.1.27</ecNumber>
    </submittedName>
</protein>
<dbReference type="GO" id="GO:0030288">
    <property type="term" value="C:outer membrane-bounded periplasmic space"/>
    <property type="evidence" value="ECO:0007669"/>
    <property type="project" value="InterPro"/>
</dbReference>
<evidence type="ECO:0000313" key="9">
    <source>
        <dbReference type="EMBL" id="KYO68741.1"/>
    </source>
</evidence>
<dbReference type="PANTHER" id="PTHR14969:SF62">
    <property type="entry name" value="DECAPRENYLPHOSPHORYL-5-PHOSPHORIBOSE PHOSPHATASE RV3807C-RELATED"/>
    <property type="match status" value="1"/>
</dbReference>
<dbReference type="AlphaFoldDB" id="A0A162N3E5"/>
<dbReference type="Pfam" id="PF01569">
    <property type="entry name" value="PAP2"/>
    <property type="match status" value="1"/>
</dbReference>
<dbReference type="RefSeq" id="WP_083947283.1">
    <property type="nucleotide sequence ID" value="NZ_LOHZ01000015.1"/>
</dbReference>
<dbReference type="InterPro" id="IPR036938">
    <property type="entry name" value="PAP2/HPO_sf"/>
</dbReference>
<keyword evidence="2" id="KW-1003">Cell membrane</keyword>
<organism evidence="9 10">
    <name type="scientific">Thermovenabulum gondwanense</name>
    <dbReference type="NCBI Taxonomy" id="520767"/>
    <lineage>
        <taxon>Bacteria</taxon>
        <taxon>Bacillati</taxon>
        <taxon>Bacillota</taxon>
        <taxon>Clostridia</taxon>
        <taxon>Thermosediminibacterales</taxon>
        <taxon>Thermosediminibacteraceae</taxon>
        <taxon>Thermovenabulum</taxon>
    </lineage>
</organism>
<dbReference type="PANTHER" id="PTHR14969">
    <property type="entry name" value="SPHINGOSINE-1-PHOSPHATE PHOSPHOHYDROLASE"/>
    <property type="match status" value="1"/>
</dbReference>
<feature type="domain" description="Phosphatidic acid phosphatase type 2/haloperoxidase" evidence="8">
    <location>
        <begin position="66"/>
        <end position="176"/>
    </location>
</feature>
<proteinExistence type="predicted"/>
<accession>A0A162N3E5</accession>
<evidence type="ECO:0000256" key="5">
    <source>
        <dbReference type="ARBA" id="ARBA00022989"/>
    </source>
</evidence>
<evidence type="ECO:0000256" key="1">
    <source>
        <dbReference type="ARBA" id="ARBA00004651"/>
    </source>
</evidence>
<keyword evidence="6 7" id="KW-0472">Membrane</keyword>
<keyword evidence="3 7" id="KW-0812">Transmembrane</keyword>
<keyword evidence="5 7" id="KW-1133">Transmembrane helix</keyword>
<evidence type="ECO:0000259" key="8">
    <source>
        <dbReference type="SMART" id="SM00014"/>
    </source>
</evidence>
<dbReference type="Proteomes" id="UP000075737">
    <property type="component" value="Unassembled WGS sequence"/>
</dbReference>
<evidence type="ECO:0000256" key="2">
    <source>
        <dbReference type="ARBA" id="ARBA00022475"/>
    </source>
</evidence>
<dbReference type="GO" id="GO:0050380">
    <property type="term" value="F:undecaprenyl-diphosphatase activity"/>
    <property type="evidence" value="ECO:0007669"/>
    <property type="project" value="UniProtKB-EC"/>
</dbReference>